<proteinExistence type="inferred from homology"/>
<dbReference type="Proteomes" id="UP000265160">
    <property type="component" value="LG11"/>
</dbReference>
<protein>
    <submittedName>
        <fullName evidence="8">Uncharacterized protein</fullName>
    </submittedName>
</protein>
<keyword evidence="3" id="KW-0964">Secreted</keyword>
<keyword evidence="5" id="KW-0372">Hormone</keyword>
<evidence type="ECO:0000256" key="7">
    <source>
        <dbReference type="ARBA" id="ARBA00023157"/>
    </source>
</evidence>
<accession>A0A3P9AYI4</accession>
<evidence type="ECO:0000256" key="3">
    <source>
        <dbReference type="ARBA" id="ARBA00022525"/>
    </source>
</evidence>
<dbReference type="GeneTree" id="ENSGT01120000276381"/>
<name>A0A3P9AYI4_9CICH</name>
<comment type="subcellular location">
    <subcellularLocation>
        <location evidence="1">Secreted</location>
    </subcellularLocation>
</comment>
<dbReference type="GO" id="GO:0006879">
    <property type="term" value="P:intracellular iron ion homeostasis"/>
    <property type="evidence" value="ECO:0007669"/>
    <property type="project" value="InterPro"/>
</dbReference>
<dbReference type="InterPro" id="IPR010500">
    <property type="entry name" value="Hepcidin"/>
</dbReference>
<evidence type="ECO:0000313" key="9">
    <source>
        <dbReference type="Proteomes" id="UP000265160"/>
    </source>
</evidence>
<organism evidence="8 9">
    <name type="scientific">Maylandia zebra</name>
    <name type="common">zebra mbuna</name>
    <dbReference type="NCBI Taxonomy" id="106582"/>
    <lineage>
        <taxon>Eukaryota</taxon>
        <taxon>Metazoa</taxon>
        <taxon>Chordata</taxon>
        <taxon>Craniata</taxon>
        <taxon>Vertebrata</taxon>
        <taxon>Euteleostomi</taxon>
        <taxon>Actinopterygii</taxon>
        <taxon>Neopterygii</taxon>
        <taxon>Teleostei</taxon>
        <taxon>Neoteleostei</taxon>
        <taxon>Acanthomorphata</taxon>
        <taxon>Ovalentaria</taxon>
        <taxon>Cichlomorphae</taxon>
        <taxon>Cichliformes</taxon>
        <taxon>Cichlidae</taxon>
        <taxon>African cichlids</taxon>
        <taxon>Pseudocrenilabrinae</taxon>
        <taxon>Haplochromini</taxon>
        <taxon>Maylandia</taxon>
        <taxon>Maylandia zebra complex</taxon>
    </lineage>
</organism>
<reference evidence="8 9" key="1">
    <citation type="journal article" date="2014" name="Nature">
        <title>The genomic substrate for adaptive radiation in African cichlid fish.</title>
        <authorList>
            <person name="Brawand D."/>
            <person name="Wagner C.E."/>
            <person name="Li Y.I."/>
            <person name="Malinsky M."/>
            <person name="Keller I."/>
            <person name="Fan S."/>
            <person name="Simakov O."/>
            <person name="Ng A.Y."/>
            <person name="Lim Z.W."/>
            <person name="Bezault E."/>
            <person name="Turner-Maier J."/>
            <person name="Johnson J."/>
            <person name="Alcazar R."/>
            <person name="Noh H.J."/>
            <person name="Russell P."/>
            <person name="Aken B."/>
            <person name="Alfoldi J."/>
            <person name="Amemiya C."/>
            <person name="Azzouzi N."/>
            <person name="Baroiller J.F."/>
            <person name="Barloy-Hubler F."/>
            <person name="Berlin A."/>
            <person name="Bloomquist R."/>
            <person name="Carleton K.L."/>
            <person name="Conte M.A."/>
            <person name="D'Cotta H."/>
            <person name="Eshel O."/>
            <person name="Gaffney L."/>
            <person name="Galibert F."/>
            <person name="Gante H.F."/>
            <person name="Gnerre S."/>
            <person name="Greuter L."/>
            <person name="Guyon R."/>
            <person name="Haddad N.S."/>
            <person name="Haerty W."/>
            <person name="Harris R.M."/>
            <person name="Hofmann H.A."/>
            <person name="Hourlier T."/>
            <person name="Hulata G."/>
            <person name="Jaffe D.B."/>
            <person name="Lara M."/>
            <person name="Lee A.P."/>
            <person name="MacCallum I."/>
            <person name="Mwaiko S."/>
            <person name="Nikaido M."/>
            <person name="Nishihara H."/>
            <person name="Ozouf-Costaz C."/>
            <person name="Penman D.J."/>
            <person name="Przybylski D."/>
            <person name="Rakotomanga M."/>
            <person name="Renn S.C.P."/>
            <person name="Ribeiro F.J."/>
            <person name="Ron M."/>
            <person name="Salzburger W."/>
            <person name="Sanchez-Pulido L."/>
            <person name="Santos M.E."/>
            <person name="Searle S."/>
            <person name="Sharpe T."/>
            <person name="Swofford R."/>
            <person name="Tan F.J."/>
            <person name="Williams L."/>
            <person name="Young S."/>
            <person name="Yin S."/>
            <person name="Okada N."/>
            <person name="Kocher T.D."/>
            <person name="Miska E.A."/>
            <person name="Lander E.S."/>
            <person name="Venkatesh B."/>
            <person name="Fernald R.D."/>
            <person name="Meyer A."/>
            <person name="Ponting C.P."/>
            <person name="Streelman J.T."/>
            <person name="Lindblad-Toh K."/>
            <person name="Seehausen O."/>
            <person name="Di Palma F."/>
        </authorList>
    </citation>
    <scope>NUCLEOTIDE SEQUENCE</scope>
</reference>
<keyword evidence="9" id="KW-1185">Reference proteome</keyword>
<dbReference type="GO" id="GO:0005179">
    <property type="term" value="F:hormone activity"/>
    <property type="evidence" value="ECO:0007669"/>
    <property type="project" value="UniProtKB-KW"/>
</dbReference>
<reference evidence="8" key="3">
    <citation type="submission" date="2025-09" db="UniProtKB">
        <authorList>
            <consortium name="Ensembl"/>
        </authorList>
    </citation>
    <scope>IDENTIFICATION</scope>
</reference>
<dbReference type="GO" id="GO:0005576">
    <property type="term" value="C:extracellular region"/>
    <property type="evidence" value="ECO:0007669"/>
    <property type="project" value="UniProtKB-SubCell"/>
</dbReference>
<dbReference type="AlphaFoldDB" id="A0A3P9AYI4"/>
<evidence type="ECO:0000256" key="4">
    <source>
        <dbReference type="ARBA" id="ARBA00022529"/>
    </source>
</evidence>
<evidence type="ECO:0000256" key="6">
    <source>
        <dbReference type="ARBA" id="ARBA00023022"/>
    </source>
</evidence>
<keyword evidence="7" id="KW-1015">Disulfide bond</keyword>
<evidence type="ECO:0000313" key="8">
    <source>
        <dbReference type="Ensembl" id="ENSMZEP00005002735.1"/>
    </source>
</evidence>
<keyword evidence="4" id="KW-0929">Antimicrobial</keyword>
<evidence type="ECO:0000256" key="5">
    <source>
        <dbReference type="ARBA" id="ARBA00022702"/>
    </source>
</evidence>
<evidence type="ECO:0000256" key="2">
    <source>
        <dbReference type="ARBA" id="ARBA00008022"/>
    </source>
</evidence>
<comment type="similarity">
    <text evidence="2">Belongs to the hepcidin family.</text>
</comment>
<evidence type="ECO:0000256" key="1">
    <source>
        <dbReference type="ARBA" id="ARBA00004613"/>
    </source>
</evidence>
<reference evidence="8" key="2">
    <citation type="submission" date="2025-08" db="UniProtKB">
        <authorList>
            <consortium name="Ensembl"/>
        </authorList>
    </citation>
    <scope>IDENTIFICATION</scope>
</reference>
<keyword evidence="6" id="KW-0044">Antibiotic</keyword>
<dbReference type="Ensembl" id="ENSMZET00005002851.1">
    <property type="protein sequence ID" value="ENSMZEP00005002735.1"/>
    <property type="gene ID" value="ENSMZEG00005002140.1"/>
</dbReference>
<sequence length="71" mass="7615">MTTFSAAFVVAIEQELKEPMSMDNPAAAHEEVSTLYNTENRGSKCRFCCGCCTPVSAEFAANSEASSSNNQ</sequence>
<dbReference type="Pfam" id="PF06446">
    <property type="entry name" value="Hepcidin"/>
    <property type="match status" value="1"/>
</dbReference>
<dbReference type="GO" id="GO:0042742">
    <property type="term" value="P:defense response to bacterium"/>
    <property type="evidence" value="ECO:0007669"/>
    <property type="project" value="UniProtKB-KW"/>
</dbReference>